<feature type="compositionally biased region" description="Polar residues" evidence="5">
    <location>
        <begin position="52"/>
        <end position="63"/>
    </location>
</feature>
<comment type="similarity">
    <text evidence="1">Belongs to the bacterial ribosomal protein bL27 family.</text>
</comment>
<evidence type="ECO:0000313" key="6">
    <source>
        <dbReference type="EMBL" id="KAJ3086831.1"/>
    </source>
</evidence>
<keyword evidence="7" id="KW-1185">Reference proteome</keyword>
<dbReference type="EMBL" id="JADGJH010004191">
    <property type="protein sequence ID" value="KAJ3086831.1"/>
    <property type="molecule type" value="Genomic_DNA"/>
</dbReference>
<name>A0AAD5SP19_9FUNG</name>
<evidence type="ECO:0000313" key="7">
    <source>
        <dbReference type="Proteomes" id="UP001211907"/>
    </source>
</evidence>
<dbReference type="GO" id="GO:0003735">
    <property type="term" value="F:structural constituent of ribosome"/>
    <property type="evidence" value="ECO:0007669"/>
    <property type="project" value="InterPro"/>
</dbReference>
<dbReference type="PROSITE" id="PS00831">
    <property type="entry name" value="RIBOSOMAL_L27"/>
    <property type="match status" value="1"/>
</dbReference>
<dbReference type="AlphaFoldDB" id="A0AAD5SP19"/>
<dbReference type="SUPFAM" id="SSF110324">
    <property type="entry name" value="Ribosomal L27 protein-like"/>
    <property type="match status" value="1"/>
</dbReference>
<evidence type="ECO:0000256" key="2">
    <source>
        <dbReference type="ARBA" id="ARBA00022980"/>
    </source>
</evidence>
<dbReference type="PRINTS" id="PR00063">
    <property type="entry name" value="RIBOSOMALL27"/>
</dbReference>
<evidence type="ECO:0000256" key="5">
    <source>
        <dbReference type="SAM" id="MobiDB-lite"/>
    </source>
</evidence>
<evidence type="ECO:0000256" key="1">
    <source>
        <dbReference type="ARBA" id="ARBA00010797"/>
    </source>
</evidence>
<dbReference type="InterPro" id="IPR001684">
    <property type="entry name" value="Ribosomal_bL27"/>
</dbReference>
<feature type="region of interest" description="Disordered" evidence="5">
    <location>
        <begin position="129"/>
        <end position="159"/>
    </location>
</feature>
<proteinExistence type="inferred from homology"/>
<dbReference type="InterPro" id="IPR018261">
    <property type="entry name" value="Ribosomal_bL27_CS"/>
</dbReference>
<protein>
    <recommendedName>
        <fullName evidence="4">Large ribosomal subunit protein bL27m</fullName>
    </recommendedName>
</protein>
<gene>
    <name evidence="6" type="ORF">HK100_008561</name>
</gene>
<reference evidence="6" key="1">
    <citation type="submission" date="2020-05" db="EMBL/GenBank/DDBJ databases">
        <title>Phylogenomic resolution of chytrid fungi.</title>
        <authorList>
            <person name="Stajich J.E."/>
            <person name="Amses K."/>
            <person name="Simmons R."/>
            <person name="Seto K."/>
            <person name="Myers J."/>
            <person name="Bonds A."/>
            <person name="Quandt C.A."/>
            <person name="Barry K."/>
            <person name="Liu P."/>
            <person name="Grigoriev I."/>
            <person name="Longcore J.E."/>
            <person name="James T.Y."/>
        </authorList>
    </citation>
    <scope>NUCLEOTIDE SEQUENCE</scope>
    <source>
        <strain evidence="6">JEL0513</strain>
    </source>
</reference>
<dbReference type="Proteomes" id="UP001211907">
    <property type="component" value="Unassembled WGS sequence"/>
</dbReference>
<feature type="compositionally biased region" description="Basic and acidic residues" evidence="5">
    <location>
        <begin position="150"/>
        <end position="159"/>
    </location>
</feature>
<organism evidence="6 7">
    <name type="scientific">Physocladia obscura</name>
    <dbReference type="NCBI Taxonomy" id="109957"/>
    <lineage>
        <taxon>Eukaryota</taxon>
        <taxon>Fungi</taxon>
        <taxon>Fungi incertae sedis</taxon>
        <taxon>Chytridiomycota</taxon>
        <taxon>Chytridiomycota incertae sedis</taxon>
        <taxon>Chytridiomycetes</taxon>
        <taxon>Chytridiales</taxon>
        <taxon>Chytriomycetaceae</taxon>
        <taxon>Physocladia</taxon>
    </lineage>
</organism>
<dbReference type="GO" id="GO:0005762">
    <property type="term" value="C:mitochondrial large ribosomal subunit"/>
    <property type="evidence" value="ECO:0007669"/>
    <property type="project" value="TreeGrafter"/>
</dbReference>
<dbReference type="PANTHER" id="PTHR15893">
    <property type="entry name" value="RIBOSOMAL PROTEIN L27"/>
    <property type="match status" value="1"/>
</dbReference>
<comment type="caution">
    <text evidence="6">The sequence shown here is derived from an EMBL/GenBank/DDBJ whole genome shotgun (WGS) entry which is preliminary data.</text>
</comment>
<dbReference type="Pfam" id="PF01016">
    <property type="entry name" value="Ribosomal_L27"/>
    <property type="match status" value="1"/>
</dbReference>
<sequence>MFRAIGGSLFGRATAAGGSRVFRFGSTSDGAISIRSVFEAGQVRHATKKAGGSSSNGRTSQPKNMGIKAGNGTRVTPGRIIVRQRGTEWHEGPGVGRGRDHTLYAVATGRVVFRYDVLRQRRVVTVSATQGTPLPATSRDTQGRSVAGKGEGEPERAGETDIEAPLVATASRAETKRRLAAAVDPARYLQLSHVERRQYILDLAKQLHQEEETKKLDALKRRLMQPKRQLFTHVDLSLI</sequence>
<keyword evidence="3" id="KW-0687">Ribonucleoprotein</keyword>
<accession>A0AAD5SP19</accession>
<dbReference type="PANTHER" id="PTHR15893:SF0">
    <property type="entry name" value="LARGE RIBOSOMAL SUBUNIT PROTEIN BL27M"/>
    <property type="match status" value="1"/>
</dbReference>
<evidence type="ECO:0000256" key="4">
    <source>
        <dbReference type="ARBA" id="ARBA00035267"/>
    </source>
</evidence>
<dbReference type="Gene3D" id="2.40.50.100">
    <property type="match status" value="1"/>
</dbReference>
<keyword evidence="2" id="KW-0689">Ribosomal protein</keyword>
<feature type="region of interest" description="Disordered" evidence="5">
    <location>
        <begin position="45"/>
        <end position="73"/>
    </location>
</feature>
<evidence type="ECO:0000256" key="3">
    <source>
        <dbReference type="ARBA" id="ARBA00023274"/>
    </source>
</evidence>
<dbReference type="GO" id="GO:0006412">
    <property type="term" value="P:translation"/>
    <property type="evidence" value="ECO:0007669"/>
    <property type="project" value="InterPro"/>
</dbReference>